<proteinExistence type="inferred from homology"/>
<keyword evidence="5" id="KW-1185">Reference proteome</keyword>
<comment type="caution">
    <text evidence="4">The sequence shown here is derived from an EMBL/GenBank/DDBJ whole genome shotgun (WGS) entry which is preliminary data.</text>
</comment>
<dbReference type="OrthoDB" id="9798208at2"/>
<dbReference type="Proteomes" id="UP000630149">
    <property type="component" value="Unassembled WGS sequence"/>
</dbReference>
<dbReference type="SUPFAM" id="SSF54637">
    <property type="entry name" value="Thioesterase/thiol ester dehydrase-isomerase"/>
    <property type="match status" value="1"/>
</dbReference>
<organism evidence="4 5">
    <name type="scientific">Legionella impletisoli</name>
    <dbReference type="NCBI Taxonomy" id="343510"/>
    <lineage>
        <taxon>Bacteria</taxon>
        <taxon>Pseudomonadati</taxon>
        <taxon>Pseudomonadota</taxon>
        <taxon>Gammaproteobacteria</taxon>
        <taxon>Legionellales</taxon>
        <taxon>Legionellaceae</taxon>
        <taxon>Legionella</taxon>
    </lineage>
</organism>
<evidence type="ECO:0000256" key="2">
    <source>
        <dbReference type="ARBA" id="ARBA00022801"/>
    </source>
</evidence>
<dbReference type="InterPro" id="IPR006683">
    <property type="entry name" value="Thioestr_dom"/>
</dbReference>
<dbReference type="RefSeq" id="WP_131776196.1">
    <property type="nucleotide sequence ID" value="NZ_BMOB01000003.1"/>
</dbReference>
<dbReference type="InterPro" id="IPR029069">
    <property type="entry name" value="HotDog_dom_sf"/>
</dbReference>
<dbReference type="EMBL" id="BMOB01000003">
    <property type="protein sequence ID" value="GGI82375.1"/>
    <property type="molecule type" value="Genomic_DNA"/>
</dbReference>
<dbReference type="NCBIfam" id="TIGR00369">
    <property type="entry name" value="unchar_dom_1"/>
    <property type="match status" value="1"/>
</dbReference>
<sequence>MDKKNQFIWFQEITINDLNRRGENTMAAYLGIKFTEIGENFLTATMPVNERTKQPIGILHGGANVVLAETVASTAANAVVDLEKFYCVGLEINANHIRSTREGVVRAVTYPIHIGRTTHVWQVDIYNEEGKQTCISRMTASVISREQKP</sequence>
<dbReference type="GO" id="GO:0005829">
    <property type="term" value="C:cytosol"/>
    <property type="evidence" value="ECO:0007669"/>
    <property type="project" value="TreeGrafter"/>
</dbReference>
<dbReference type="GO" id="GO:0061522">
    <property type="term" value="F:1,4-dihydroxy-2-naphthoyl-CoA thioesterase activity"/>
    <property type="evidence" value="ECO:0007669"/>
    <property type="project" value="TreeGrafter"/>
</dbReference>
<dbReference type="InterPro" id="IPR003736">
    <property type="entry name" value="PAAI_dom"/>
</dbReference>
<feature type="domain" description="Thioesterase" evidence="3">
    <location>
        <begin position="57"/>
        <end position="134"/>
    </location>
</feature>
<reference evidence="4" key="1">
    <citation type="journal article" date="2014" name="Int. J. Syst. Evol. Microbiol.">
        <title>Complete genome sequence of Corynebacterium casei LMG S-19264T (=DSM 44701T), isolated from a smear-ripened cheese.</title>
        <authorList>
            <consortium name="US DOE Joint Genome Institute (JGI-PGF)"/>
            <person name="Walter F."/>
            <person name="Albersmeier A."/>
            <person name="Kalinowski J."/>
            <person name="Ruckert C."/>
        </authorList>
    </citation>
    <scope>NUCLEOTIDE SEQUENCE</scope>
    <source>
        <strain evidence="4">JCM 13919</strain>
    </source>
</reference>
<keyword evidence="2" id="KW-0378">Hydrolase</keyword>
<reference evidence="4" key="2">
    <citation type="submission" date="2020-09" db="EMBL/GenBank/DDBJ databases">
        <authorList>
            <person name="Sun Q."/>
            <person name="Ohkuma M."/>
        </authorList>
    </citation>
    <scope>NUCLEOTIDE SEQUENCE</scope>
    <source>
        <strain evidence="4">JCM 13919</strain>
    </source>
</reference>
<dbReference type="Pfam" id="PF03061">
    <property type="entry name" value="4HBT"/>
    <property type="match status" value="1"/>
</dbReference>
<evidence type="ECO:0000256" key="1">
    <source>
        <dbReference type="ARBA" id="ARBA00008324"/>
    </source>
</evidence>
<dbReference type="CDD" id="cd03443">
    <property type="entry name" value="PaaI_thioesterase"/>
    <property type="match status" value="1"/>
</dbReference>
<comment type="similarity">
    <text evidence="1">Belongs to the thioesterase PaaI family.</text>
</comment>
<name>A0A917JSI5_9GAMM</name>
<evidence type="ECO:0000313" key="5">
    <source>
        <dbReference type="Proteomes" id="UP000630149"/>
    </source>
</evidence>
<dbReference type="PANTHER" id="PTHR43240">
    <property type="entry name" value="1,4-DIHYDROXY-2-NAPHTHOYL-COA THIOESTERASE 1"/>
    <property type="match status" value="1"/>
</dbReference>
<gene>
    <name evidence="4" type="ORF">GCM10007966_08690</name>
</gene>
<protein>
    <submittedName>
        <fullName evidence="4">Esterase</fullName>
    </submittedName>
</protein>
<evidence type="ECO:0000313" key="4">
    <source>
        <dbReference type="EMBL" id="GGI82375.1"/>
    </source>
</evidence>
<dbReference type="PANTHER" id="PTHR43240:SF5">
    <property type="entry name" value="1,4-DIHYDROXY-2-NAPHTHOYL-COA THIOESTERASE 1"/>
    <property type="match status" value="1"/>
</dbReference>
<accession>A0A917JSI5</accession>
<evidence type="ECO:0000259" key="3">
    <source>
        <dbReference type="Pfam" id="PF03061"/>
    </source>
</evidence>
<dbReference type="AlphaFoldDB" id="A0A917JSI5"/>
<dbReference type="Gene3D" id="3.10.129.10">
    <property type="entry name" value="Hotdog Thioesterase"/>
    <property type="match status" value="1"/>
</dbReference>